<sequence length="241" mass="28455">MPLSVVFPSHGPAFNTVTRYWLYDCVIQFEDVSRATSTIAREIDVEADTVSEELAIIEESYPRMLATLQKFKRDLLLLREETCNLRSRYENFVTSFMDQLRKHCPSLIPQLQALSRKQMQLRRLKWMSRGRELLSLCRAEMKNNHYCRAFSNQITAIASILNLVYLIAEHNEEGTGYDEVYRMLLDPFGTRFAFHFYGDRKTNDIWKPQWYLSQTLNWIQVNLPFFVTIMENFPKRSVSVI</sequence>
<dbReference type="WBParaSite" id="HPBE_0001176501-mRNA-1">
    <property type="protein sequence ID" value="HPBE_0001176501-mRNA-1"/>
    <property type="gene ID" value="HPBE_0001176501"/>
</dbReference>
<keyword evidence="2" id="KW-1185">Reference proteome</keyword>
<evidence type="ECO:0000313" key="2">
    <source>
        <dbReference type="Proteomes" id="UP000050761"/>
    </source>
</evidence>
<dbReference type="Proteomes" id="UP000050761">
    <property type="component" value="Unassembled WGS sequence"/>
</dbReference>
<reference evidence="1 2" key="1">
    <citation type="submission" date="2018-11" db="EMBL/GenBank/DDBJ databases">
        <authorList>
            <consortium name="Pathogen Informatics"/>
        </authorList>
    </citation>
    <scope>NUCLEOTIDE SEQUENCE [LARGE SCALE GENOMIC DNA]</scope>
</reference>
<dbReference type="GO" id="GO:0006888">
    <property type="term" value="P:endoplasmic reticulum to Golgi vesicle-mediated transport"/>
    <property type="evidence" value="ECO:0007669"/>
    <property type="project" value="InterPro"/>
</dbReference>
<dbReference type="OrthoDB" id="5864838at2759"/>
<accession>A0A183FUB8</accession>
<reference evidence="3" key="2">
    <citation type="submission" date="2019-09" db="UniProtKB">
        <authorList>
            <consortium name="WormBaseParasite"/>
        </authorList>
    </citation>
    <scope>IDENTIFICATION</scope>
</reference>
<organism evidence="2 3">
    <name type="scientific">Heligmosomoides polygyrus</name>
    <name type="common">Parasitic roundworm</name>
    <dbReference type="NCBI Taxonomy" id="6339"/>
    <lineage>
        <taxon>Eukaryota</taxon>
        <taxon>Metazoa</taxon>
        <taxon>Ecdysozoa</taxon>
        <taxon>Nematoda</taxon>
        <taxon>Chromadorea</taxon>
        <taxon>Rhabditida</taxon>
        <taxon>Rhabditina</taxon>
        <taxon>Rhabditomorpha</taxon>
        <taxon>Strongyloidea</taxon>
        <taxon>Heligmosomidae</taxon>
        <taxon>Heligmosomoides</taxon>
    </lineage>
</organism>
<name>A0A183FUB8_HELPZ</name>
<evidence type="ECO:0000313" key="1">
    <source>
        <dbReference type="EMBL" id="VDO89771.1"/>
    </source>
</evidence>
<proteinExistence type="predicted"/>
<dbReference type="AlphaFoldDB" id="A0A183FUB8"/>
<evidence type="ECO:0000313" key="3">
    <source>
        <dbReference type="WBParaSite" id="HPBE_0001176501-mRNA-1"/>
    </source>
</evidence>
<dbReference type="EMBL" id="UZAH01027224">
    <property type="protein sequence ID" value="VDO89771.1"/>
    <property type="molecule type" value="Genomic_DNA"/>
</dbReference>
<dbReference type="InterPro" id="IPR042042">
    <property type="entry name" value="Tip20p_domB"/>
</dbReference>
<protein>
    <submittedName>
        <fullName evidence="3">Beclin-1-like protein</fullName>
    </submittedName>
</protein>
<dbReference type="Gene3D" id="1.20.58.1420">
    <property type="entry name" value="Dsl1p vesicle tethering complex, Tip20p subunit, domain B"/>
    <property type="match status" value="1"/>
</dbReference>
<gene>
    <name evidence="1" type="ORF">HPBE_LOCUS11766</name>
</gene>
<dbReference type="GO" id="GO:0070939">
    <property type="term" value="C:Dsl1/NZR complex"/>
    <property type="evidence" value="ECO:0007669"/>
    <property type="project" value="InterPro"/>
</dbReference>
<dbReference type="PROSITE" id="PS51386">
    <property type="entry name" value="RINT1_TIP20"/>
    <property type="match status" value="1"/>
</dbReference>
<accession>A0A3P7YQ61</accession>
<dbReference type="InterPro" id="IPR007528">
    <property type="entry name" value="RINT1_Tip20"/>
</dbReference>
<dbReference type="Pfam" id="PF04437">
    <property type="entry name" value="RINT1_TIP1"/>
    <property type="match status" value="1"/>
</dbReference>
<dbReference type="GO" id="GO:0006890">
    <property type="term" value="P:retrograde vesicle-mediated transport, Golgi to endoplasmic reticulum"/>
    <property type="evidence" value="ECO:0007669"/>
    <property type="project" value="InterPro"/>
</dbReference>